<name>C7MMT7_CRYCD</name>
<reference evidence="1 2" key="1">
    <citation type="journal article" date="2009" name="Stand. Genomic Sci.">
        <title>Complete genome sequence of Cryptobacterium curtum type strain (12-3).</title>
        <authorList>
            <person name="Mavrommatis K."/>
            <person name="Pukall R."/>
            <person name="Rohde C."/>
            <person name="Chen F."/>
            <person name="Sims D."/>
            <person name="Brettin T."/>
            <person name="Kuske C."/>
            <person name="Detter J.C."/>
            <person name="Han C."/>
            <person name="Lapidus A."/>
            <person name="Copeland A."/>
            <person name="Glavina Del Rio T."/>
            <person name="Nolan M."/>
            <person name="Lucas S."/>
            <person name="Tice H."/>
            <person name="Cheng J.F."/>
            <person name="Bruce D."/>
            <person name="Goodwin L."/>
            <person name="Pitluck S."/>
            <person name="Ovchinnikova G."/>
            <person name="Pati A."/>
            <person name="Ivanova N."/>
            <person name="Chen A."/>
            <person name="Palaniappan K."/>
            <person name="Chain P."/>
            <person name="D'haeseleer P."/>
            <person name="Goker M."/>
            <person name="Bristow J."/>
            <person name="Eisen J.A."/>
            <person name="Markowitz V."/>
            <person name="Hugenholtz P."/>
            <person name="Rohde M."/>
            <person name="Klenk H.P."/>
            <person name="Kyrpides N.C."/>
        </authorList>
    </citation>
    <scope>NUCLEOTIDE SEQUENCE [LARGE SCALE GENOMIC DNA]</scope>
    <source>
        <strain evidence="2">ATCC 700683 / DSM 15641 / 12-3</strain>
    </source>
</reference>
<proteinExistence type="predicted"/>
<dbReference type="RefSeq" id="WP_012802915.1">
    <property type="nucleotide sequence ID" value="NC_013170.1"/>
</dbReference>
<protein>
    <submittedName>
        <fullName evidence="1">Uncharacterized protein</fullName>
    </submittedName>
</protein>
<gene>
    <name evidence="1" type="ordered locus">Ccur_05060</name>
</gene>
<sequence>MMRQPISNINRSEDYGVLQRLVNELYAHREYASRLDVVVLAESYDLPADLDEIVSLLPSGVYIRQTLCDQLNSAITGHAWGQVYGTVE</sequence>
<dbReference type="Proteomes" id="UP000000954">
    <property type="component" value="Chromosome"/>
</dbReference>
<dbReference type="EMBL" id="CP001682">
    <property type="protein sequence ID" value="ACU94227.1"/>
    <property type="molecule type" value="Genomic_DNA"/>
</dbReference>
<organism evidence="1 2">
    <name type="scientific">Cryptobacterium curtum (strain ATCC 700683 / DSM 15641 / CCUG 43107 / 12-3)</name>
    <dbReference type="NCBI Taxonomy" id="469378"/>
    <lineage>
        <taxon>Bacteria</taxon>
        <taxon>Bacillati</taxon>
        <taxon>Actinomycetota</taxon>
        <taxon>Coriobacteriia</taxon>
        <taxon>Eggerthellales</taxon>
        <taxon>Eggerthellaceae</taxon>
        <taxon>Cryptobacterium</taxon>
    </lineage>
</organism>
<dbReference type="eggNOG" id="ENOG502ZCTN">
    <property type="taxonomic scope" value="Bacteria"/>
</dbReference>
<evidence type="ECO:0000313" key="2">
    <source>
        <dbReference type="Proteomes" id="UP000000954"/>
    </source>
</evidence>
<accession>C7MMT7</accession>
<dbReference type="AlphaFoldDB" id="C7MMT7"/>
<dbReference type="KEGG" id="ccu:Ccur_05060"/>
<evidence type="ECO:0000313" key="1">
    <source>
        <dbReference type="EMBL" id="ACU94227.1"/>
    </source>
</evidence>
<dbReference type="HOGENOM" id="CLU_172526_0_0_11"/>
<keyword evidence="2" id="KW-1185">Reference proteome</keyword>